<sequence length="60" mass="7128">MITKNSLIKQIEHLPESFSIDELIERLVLIEKVEIGERQSDNAEIISEIELNKEMEKWFK</sequence>
<accession>A0A9X2I1V1</accession>
<reference evidence="1" key="1">
    <citation type="submission" date="2022-07" db="EMBL/GenBank/DDBJ databases">
        <title>Gramela sediminis sp. nov., isolated from deep-sea sediment of the Indian Ocean.</title>
        <authorList>
            <person name="Shi H."/>
        </authorList>
    </citation>
    <scope>NUCLEOTIDE SEQUENCE</scope>
    <source>
        <strain evidence="1">GC03-9</strain>
    </source>
</reference>
<name>A0A9X2I1V1_9FLAO</name>
<proteinExistence type="predicted"/>
<gene>
    <name evidence="1" type="ORF">MKO06_05930</name>
</gene>
<dbReference type="Proteomes" id="UP001155280">
    <property type="component" value="Unassembled WGS sequence"/>
</dbReference>
<keyword evidence="2" id="KW-1185">Reference proteome</keyword>
<protein>
    <submittedName>
        <fullName evidence="1">Uncharacterized protein</fullName>
    </submittedName>
</protein>
<evidence type="ECO:0000313" key="1">
    <source>
        <dbReference type="EMBL" id="MCP9199436.1"/>
    </source>
</evidence>
<evidence type="ECO:0000313" key="2">
    <source>
        <dbReference type="Proteomes" id="UP001155280"/>
    </source>
</evidence>
<dbReference type="RefSeq" id="WP_241549733.1">
    <property type="nucleotide sequence ID" value="NZ_JANCNS010000001.1"/>
</dbReference>
<dbReference type="AlphaFoldDB" id="A0A9X2I1V1"/>
<organism evidence="1 2">
    <name type="scientific">Christiangramia oceanisediminis</name>
    <dbReference type="NCBI Taxonomy" id="2920386"/>
    <lineage>
        <taxon>Bacteria</taxon>
        <taxon>Pseudomonadati</taxon>
        <taxon>Bacteroidota</taxon>
        <taxon>Flavobacteriia</taxon>
        <taxon>Flavobacteriales</taxon>
        <taxon>Flavobacteriaceae</taxon>
        <taxon>Christiangramia</taxon>
    </lineage>
</organism>
<dbReference type="EMBL" id="JANCNS010000001">
    <property type="protein sequence ID" value="MCP9199436.1"/>
    <property type="molecule type" value="Genomic_DNA"/>
</dbReference>
<comment type="caution">
    <text evidence="1">The sequence shown here is derived from an EMBL/GenBank/DDBJ whole genome shotgun (WGS) entry which is preliminary data.</text>
</comment>